<keyword evidence="5" id="KW-0472">Membrane</keyword>
<dbReference type="AlphaFoldDB" id="A0A640SGP0"/>
<dbReference type="Pfam" id="PF00005">
    <property type="entry name" value="ABC_tran"/>
    <property type="match status" value="1"/>
</dbReference>
<evidence type="ECO:0000256" key="5">
    <source>
        <dbReference type="ARBA" id="ARBA00023136"/>
    </source>
</evidence>
<feature type="compositionally biased region" description="Low complexity" evidence="6">
    <location>
        <begin position="275"/>
        <end position="287"/>
    </location>
</feature>
<protein>
    <recommendedName>
        <fullName evidence="7">ABC transporter domain-containing protein</fullName>
    </recommendedName>
</protein>
<feature type="region of interest" description="Disordered" evidence="6">
    <location>
        <begin position="270"/>
        <end position="309"/>
    </location>
</feature>
<evidence type="ECO:0000313" key="9">
    <source>
        <dbReference type="Proteomes" id="UP000435837"/>
    </source>
</evidence>
<dbReference type="InterPro" id="IPR027417">
    <property type="entry name" value="P-loop_NTPase"/>
</dbReference>
<dbReference type="GO" id="GO:0005524">
    <property type="term" value="F:ATP binding"/>
    <property type="evidence" value="ECO:0007669"/>
    <property type="project" value="InterPro"/>
</dbReference>
<dbReference type="Gene3D" id="3.40.50.300">
    <property type="entry name" value="P-loop containing nucleotide triphosphate hydrolases"/>
    <property type="match status" value="1"/>
</dbReference>
<keyword evidence="4" id="KW-1133">Transmembrane helix</keyword>
<evidence type="ECO:0000256" key="4">
    <source>
        <dbReference type="ARBA" id="ARBA00022989"/>
    </source>
</evidence>
<keyword evidence="2" id="KW-0813">Transport</keyword>
<dbReference type="PANTHER" id="PTHR48041">
    <property type="entry name" value="ABC TRANSPORTER G FAMILY MEMBER 28"/>
    <property type="match status" value="1"/>
</dbReference>
<dbReference type="Proteomes" id="UP000435837">
    <property type="component" value="Unassembled WGS sequence"/>
</dbReference>
<evidence type="ECO:0000256" key="2">
    <source>
        <dbReference type="ARBA" id="ARBA00022448"/>
    </source>
</evidence>
<reference evidence="8 9" key="1">
    <citation type="submission" date="2019-12" db="EMBL/GenBank/DDBJ databases">
        <title>Whole genome shotgun sequence of Streptomyces caniferus NBRC 15389.</title>
        <authorList>
            <person name="Ichikawa N."/>
            <person name="Kimura A."/>
            <person name="Kitahashi Y."/>
            <person name="Komaki H."/>
            <person name="Tamura T."/>
        </authorList>
    </citation>
    <scope>NUCLEOTIDE SEQUENCE [LARGE SCALE GENOMIC DNA]</scope>
    <source>
        <strain evidence="8 9">NBRC 15389</strain>
    </source>
</reference>
<evidence type="ECO:0000256" key="3">
    <source>
        <dbReference type="ARBA" id="ARBA00022692"/>
    </source>
</evidence>
<evidence type="ECO:0000256" key="1">
    <source>
        <dbReference type="ARBA" id="ARBA00004141"/>
    </source>
</evidence>
<evidence type="ECO:0000313" key="8">
    <source>
        <dbReference type="EMBL" id="GFE10034.1"/>
    </source>
</evidence>
<dbReference type="GO" id="GO:0016020">
    <property type="term" value="C:membrane"/>
    <property type="evidence" value="ECO:0007669"/>
    <property type="project" value="UniProtKB-SubCell"/>
</dbReference>
<keyword evidence="3" id="KW-0812">Transmembrane</keyword>
<dbReference type="GO" id="GO:0042626">
    <property type="term" value="F:ATPase-coupled transmembrane transporter activity"/>
    <property type="evidence" value="ECO:0007669"/>
    <property type="project" value="TreeGrafter"/>
</dbReference>
<name>A0A640SGP0_9ACTN</name>
<dbReference type="EMBL" id="BLIN01000005">
    <property type="protein sequence ID" value="GFE10034.1"/>
    <property type="molecule type" value="Genomic_DNA"/>
</dbReference>
<organism evidence="8 9">
    <name type="scientific">Streptomyces caniferus</name>
    <dbReference type="NCBI Taxonomy" id="285557"/>
    <lineage>
        <taxon>Bacteria</taxon>
        <taxon>Bacillati</taxon>
        <taxon>Actinomycetota</taxon>
        <taxon>Actinomycetes</taxon>
        <taxon>Kitasatosporales</taxon>
        <taxon>Streptomycetaceae</taxon>
        <taxon>Streptomyces</taxon>
    </lineage>
</organism>
<feature type="domain" description="ABC transporter" evidence="7">
    <location>
        <begin position="47"/>
        <end position="301"/>
    </location>
</feature>
<sequence>MGTNVPERAHRAPRLVKKARMRHTFRLTSQIKRGGVFVNTTRQGAAVDARGIGVEGPRGWAFQGIDISAEPGTLIAVQGSSGSGRTCLLLALTGRMRITAGTATVAGLPLPQRMGTVRSRTAIAHVPGVVDLEPALTVGEHLKEQALLGHRFQGLSSSLPWGKRQKEATRARVDAALAAVRLDPDALPKGLRTAVRDLERIEALRLSVALGVMHGPRLLAVDDVDLKLSEAERAEAWQMLRDLAHEGITVVAAGSGAPADALIVRTSPTDTAVRTTPAETGAAAPTPVQDGSPTTEEEAAHAFAETGRA</sequence>
<evidence type="ECO:0000256" key="6">
    <source>
        <dbReference type="SAM" id="MobiDB-lite"/>
    </source>
</evidence>
<comment type="caution">
    <text evidence="8">The sequence shown here is derived from an EMBL/GenBank/DDBJ whole genome shotgun (WGS) entry which is preliminary data.</text>
</comment>
<proteinExistence type="predicted"/>
<dbReference type="PROSITE" id="PS50893">
    <property type="entry name" value="ABC_TRANSPORTER_2"/>
    <property type="match status" value="1"/>
</dbReference>
<gene>
    <name evidence="8" type="ORF">Scani_63020</name>
</gene>
<comment type="subcellular location">
    <subcellularLocation>
        <location evidence="1">Membrane</location>
        <topology evidence="1">Multi-pass membrane protein</topology>
    </subcellularLocation>
</comment>
<dbReference type="GO" id="GO:0016887">
    <property type="term" value="F:ATP hydrolysis activity"/>
    <property type="evidence" value="ECO:0007669"/>
    <property type="project" value="InterPro"/>
</dbReference>
<evidence type="ECO:0000259" key="7">
    <source>
        <dbReference type="PROSITE" id="PS50893"/>
    </source>
</evidence>
<dbReference type="InterPro" id="IPR003439">
    <property type="entry name" value="ABC_transporter-like_ATP-bd"/>
</dbReference>
<accession>A0A640SGP0</accession>
<dbReference type="SUPFAM" id="SSF52540">
    <property type="entry name" value="P-loop containing nucleoside triphosphate hydrolases"/>
    <property type="match status" value="1"/>
</dbReference>
<dbReference type="InterPro" id="IPR050352">
    <property type="entry name" value="ABCG_transporters"/>
</dbReference>
<dbReference type="PANTHER" id="PTHR48041:SF139">
    <property type="entry name" value="PROTEIN SCARLET"/>
    <property type="match status" value="1"/>
</dbReference>